<dbReference type="GO" id="GO:0005886">
    <property type="term" value="C:plasma membrane"/>
    <property type="evidence" value="ECO:0007669"/>
    <property type="project" value="TreeGrafter"/>
</dbReference>
<comment type="caution">
    <text evidence="7">The sequence shown here is derived from an EMBL/GenBank/DDBJ whole genome shotgun (WGS) entry which is preliminary data.</text>
</comment>
<reference evidence="8" key="1">
    <citation type="submission" date="2017-09" db="EMBL/GenBank/DDBJ databases">
        <title>Depth-based differentiation of microbial function through sediment-hosted aquifers and enrichment of novel symbionts in the deep terrestrial subsurface.</title>
        <authorList>
            <person name="Probst A.J."/>
            <person name="Ladd B."/>
            <person name="Jarett J.K."/>
            <person name="Geller-Mcgrath D.E."/>
            <person name="Sieber C.M.K."/>
            <person name="Emerson J.B."/>
            <person name="Anantharaman K."/>
            <person name="Thomas B.C."/>
            <person name="Malmstrom R."/>
            <person name="Stieglmeier M."/>
            <person name="Klingl A."/>
            <person name="Woyke T."/>
            <person name="Ryan C.M."/>
            <person name="Banfield J.F."/>
        </authorList>
    </citation>
    <scope>NUCLEOTIDE SEQUENCE [LARGE SCALE GENOMIC DNA]</scope>
</reference>
<dbReference type="PANTHER" id="PTHR30258:SF2">
    <property type="entry name" value="COMG OPERON PROTEIN 1"/>
    <property type="match status" value="1"/>
</dbReference>
<evidence type="ECO:0000256" key="4">
    <source>
        <dbReference type="SAM" id="MobiDB-lite"/>
    </source>
</evidence>
<keyword evidence="3" id="KW-0067">ATP-binding</keyword>
<comment type="similarity">
    <text evidence="1">Belongs to the GSP E family.</text>
</comment>
<evidence type="ECO:0000256" key="1">
    <source>
        <dbReference type="ARBA" id="ARBA00006611"/>
    </source>
</evidence>
<dbReference type="SUPFAM" id="SSF52540">
    <property type="entry name" value="P-loop containing nucleoside triphosphate hydrolases"/>
    <property type="match status" value="1"/>
</dbReference>
<evidence type="ECO:0000259" key="6">
    <source>
        <dbReference type="Pfam" id="PF05157"/>
    </source>
</evidence>
<dbReference type="Gene3D" id="3.30.300.160">
    <property type="entry name" value="Type II secretion system, protein E, N-terminal domain"/>
    <property type="match status" value="1"/>
</dbReference>
<evidence type="ECO:0000256" key="3">
    <source>
        <dbReference type="ARBA" id="ARBA00022840"/>
    </source>
</evidence>
<sequence length="232" mass="25007">MPGATIPAVAKSAGDTAGALPRSVGDTKIPFEILRFIPEESAMHYRLVPLGVTEGVLEIGMLDPDDIRGIDALNFIARTSGMPFKIYQITQEDFDAVLAMYRGLGGEVEQAVTELESEAKMQKNKPQEAAGTGETAPLDLEDPSIGKGKGGGMAKIHEDAPTIKIVSTILRYAVDGKASDVHIEPQPTGVRVRYRVDGELHTSVVLPLNTHRALVARVKVLASIRLDEMRKP</sequence>
<dbReference type="PANTHER" id="PTHR30258">
    <property type="entry name" value="TYPE II SECRETION SYSTEM PROTEIN GSPE-RELATED"/>
    <property type="match status" value="1"/>
</dbReference>
<evidence type="ECO:0000259" key="5">
    <source>
        <dbReference type="Pfam" id="PF00437"/>
    </source>
</evidence>
<dbReference type="EMBL" id="PFBJ01000009">
    <property type="protein sequence ID" value="PIT91155.1"/>
    <property type="molecule type" value="Genomic_DNA"/>
</dbReference>
<evidence type="ECO:0000313" key="7">
    <source>
        <dbReference type="EMBL" id="PIT91155.1"/>
    </source>
</evidence>
<feature type="domain" description="Bacterial type II secretion system protein E" evidence="5">
    <location>
        <begin position="157"/>
        <end position="232"/>
    </location>
</feature>
<evidence type="ECO:0000256" key="2">
    <source>
        <dbReference type="ARBA" id="ARBA00022741"/>
    </source>
</evidence>
<dbReference type="SUPFAM" id="SSF160246">
    <property type="entry name" value="EspE N-terminal domain-like"/>
    <property type="match status" value="1"/>
</dbReference>
<feature type="non-terminal residue" evidence="7">
    <location>
        <position position="232"/>
    </location>
</feature>
<dbReference type="InterPro" id="IPR027417">
    <property type="entry name" value="P-loop_NTPase"/>
</dbReference>
<dbReference type="GO" id="GO:0005524">
    <property type="term" value="F:ATP binding"/>
    <property type="evidence" value="ECO:0007669"/>
    <property type="project" value="UniProtKB-KW"/>
</dbReference>
<keyword evidence="2" id="KW-0547">Nucleotide-binding</keyword>
<organism evidence="7 8">
    <name type="scientific">Candidatus Kaiserbacteria bacterium CG10_big_fil_rev_8_21_14_0_10_49_17</name>
    <dbReference type="NCBI Taxonomy" id="1974609"/>
    <lineage>
        <taxon>Bacteria</taxon>
        <taxon>Candidatus Kaiseribacteriota</taxon>
    </lineage>
</organism>
<name>A0A2M6WEI7_9BACT</name>
<dbReference type="InterPro" id="IPR001482">
    <property type="entry name" value="T2SS/T4SS_dom"/>
</dbReference>
<dbReference type="AlphaFoldDB" id="A0A2M6WEI7"/>
<evidence type="ECO:0000313" key="8">
    <source>
        <dbReference type="Proteomes" id="UP000228809"/>
    </source>
</evidence>
<dbReference type="Proteomes" id="UP000228809">
    <property type="component" value="Unassembled WGS sequence"/>
</dbReference>
<protein>
    <submittedName>
        <fullName evidence="7">Uncharacterized protein</fullName>
    </submittedName>
</protein>
<dbReference type="GO" id="GO:0016887">
    <property type="term" value="F:ATP hydrolysis activity"/>
    <property type="evidence" value="ECO:0007669"/>
    <property type="project" value="TreeGrafter"/>
</dbReference>
<dbReference type="InterPro" id="IPR007831">
    <property type="entry name" value="T2SS_GspE_N"/>
</dbReference>
<dbReference type="InterPro" id="IPR037257">
    <property type="entry name" value="T2SS_E_N_sf"/>
</dbReference>
<feature type="region of interest" description="Disordered" evidence="4">
    <location>
        <begin position="115"/>
        <end position="143"/>
    </location>
</feature>
<accession>A0A2M6WEI7</accession>
<dbReference type="Pfam" id="PF00437">
    <property type="entry name" value="T2SSE"/>
    <property type="match status" value="1"/>
</dbReference>
<proteinExistence type="inferred from homology"/>
<feature type="domain" description="Type II secretion system protein GspE N-terminal" evidence="6">
    <location>
        <begin position="26"/>
        <end position="104"/>
    </location>
</feature>
<gene>
    <name evidence="7" type="ORF">COU17_02015</name>
</gene>
<dbReference type="Pfam" id="PF05157">
    <property type="entry name" value="MshEN"/>
    <property type="match status" value="1"/>
</dbReference>
<dbReference type="Gene3D" id="3.30.450.90">
    <property type="match status" value="1"/>
</dbReference>